<dbReference type="PROSITE" id="PS51465">
    <property type="entry name" value="KAZAL_2"/>
    <property type="match status" value="1"/>
</dbReference>
<evidence type="ECO:0000256" key="3">
    <source>
        <dbReference type="ARBA" id="ARBA00023180"/>
    </source>
</evidence>
<dbReference type="Gene3D" id="3.30.60.30">
    <property type="match status" value="1"/>
</dbReference>
<keyword evidence="1 4" id="KW-0732">Signal</keyword>
<keyword evidence="7" id="KW-1185">Reference proteome</keyword>
<dbReference type="InterPro" id="IPR036058">
    <property type="entry name" value="Kazal_dom_sf"/>
</dbReference>
<dbReference type="EMBL" id="CAJPEX010000662">
    <property type="protein sequence ID" value="CAG0916761.1"/>
    <property type="molecule type" value="Genomic_DNA"/>
</dbReference>
<dbReference type="CDD" id="cd00104">
    <property type="entry name" value="KAZAL_FS"/>
    <property type="match status" value="1"/>
</dbReference>
<protein>
    <recommendedName>
        <fullName evidence="5">Kazal-like domain-containing protein</fullName>
    </recommendedName>
</protein>
<dbReference type="InterPro" id="IPR002350">
    <property type="entry name" value="Kazal_dom"/>
</dbReference>
<dbReference type="SUPFAM" id="SSF100895">
    <property type="entry name" value="Kazal-type serine protease inhibitors"/>
    <property type="match status" value="1"/>
</dbReference>
<proteinExistence type="predicted"/>
<dbReference type="GO" id="GO:0005509">
    <property type="term" value="F:calcium ion binding"/>
    <property type="evidence" value="ECO:0007669"/>
    <property type="project" value="TreeGrafter"/>
</dbReference>
<organism evidence="6">
    <name type="scientific">Notodromas monacha</name>
    <dbReference type="NCBI Taxonomy" id="399045"/>
    <lineage>
        <taxon>Eukaryota</taxon>
        <taxon>Metazoa</taxon>
        <taxon>Ecdysozoa</taxon>
        <taxon>Arthropoda</taxon>
        <taxon>Crustacea</taxon>
        <taxon>Oligostraca</taxon>
        <taxon>Ostracoda</taxon>
        <taxon>Podocopa</taxon>
        <taxon>Podocopida</taxon>
        <taxon>Cypridocopina</taxon>
        <taxon>Cypridoidea</taxon>
        <taxon>Cyprididae</taxon>
        <taxon>Notodromas</taxon>
    </lineage>
</organism>
<evidence type="ECO:0000256" key="2">
    <source>
        <dbReference type="ARBA" id="ARBA00023157"/>
    </source>
</evidence>
<feature type="signal peptide" evidence="4">
    <location>
        <begin position="1"/>
        <end position="22"/>
    </location>
</feature>
<dbReference type="GO" id="GO:0050840">
    <property type="term" value="F:extracellular matrix binding"/>
    <property type="evidence" value="ECO:0007669"/>
    <property type="project" value="TreeGrafter"/>
</dbReference>
<dbReference type="PANTHER" id="PTHR13866:SF29">
    <property type="entry name" value="FOLLISTATIN"/>
    <property type="match status" value="1"/>
</dbReference>
<dbReference type="PANTHER" id="PTHR13866">
    <property type="entry name" value="SPARC OSTEONECTIN"/>
    <property type="match status" value="1"/>
</dbReference>
<gene>
    <name evidence="6" type="ORF">NMOB1V02_LOCUS4365</name>
</gene>
<keyword evidence="2" id="KW-1015">Disulfide bond</keyword>
<reference evidence="6" key="1">
    <citation type="submission" date="2020-11" db="EMBL/GenBank/DDBJ databases">
        <authorList>
            <person name="Tran Van P."/>
        </authorList>
    </citation>
    <scope>NUCLEOTIDE SEQUENCE</scope>
</reference>
<keyword evidence="3" id="KW-0325">Glycoprotein</keyword>
<dbReference type="GO" id="GO:0005615">
    <property type="term" value="C:extracellular space"/>
    <property type="evidence" value="ECO:0007669"/>
    <property type="project" value="TreeGrafter"/>
</dbReference>
<dbReference type="GO" id="GO:0005518">
    <property type="term" value="F:collagen binding"/>
    <property type="evidence" value="ECO:0007669"/>
    <property type="project" value="TreeGrafter"/>
</dbReference>
<evidence type="ECO:0000256" key="4">
    <source>
        <dbReference type="SAM" id="SignalP"/>
    </source>
</evidence>
<dbReference type="Pfam" id="PF07648">
    <property type="entry name" value="Kazal_2"/>
    <property type="match status" value="1"/>
</dbReference>
<evidence type="ECO:0000259" key="5">
    <source>
        <dbReference type="PROSITE" id="PS51465"/>
    </source>
</evidence>
<evidence type="ECO:0000256" key="1">
    <source>
        <dbReference type="ARBA" id="ARBA00022729"/>
    </source>
</evidence>
<sequence length="164" mass="18084">MRSSFGCLRLIVSAVVLGLASAESPAVPDDDPVLPEIDSRTFVPVPNGGEKRIVLARKAVSVTNHTPSAHSIRRKTFSGLSRTSATSKWVNAMLRVSSQSSPTMSPASTRCPTDYNEVCGSDNVTYKNPCKMKQTACKLRTRLVFQNWGRCKRDKLVFPHVYVR</sequence>
<dbReference type="Proteomes" id="UP000678499">
    <property type="component" value="Unassembled WGS sequence"/>
</dbReference>
<name>A0A7R9BJP6_9CRUS</name>
<feature type="domain" description="Kazal-like" evidence="5">
    <location>
        <begin position="97"/>
        <end position="153"/>
    </location>
</feature>
<dbReference type="EMBL" id="OA882699">
    <property type="protein sequence ID" value="CAD7276609.1"/>
    <property type="molecule type" value="Genomic_DNA"/>
</dbReference>
<evidence type="ECO:0000313" key="6">
    <source>
        <dbReference type="EMBL" id="CAD7276609.1"/>
    </source>
</evidence>
<feature type="chain" id="PRO_5036210031" description="Kazal-like domain-containing protein" evidence="4">
    <location>
        <begin position="23"/>
        <end position="164"/>
    </location>
</feature>
<dbReference type="SMART" id="SM00280">
    <property type="entry name" value="KAZAL"/>
    <property type="match status" value="1"/>
</dbReference>
<evidence type="ECO:0000313" key="7">
    <source>
        <dbReference type="Proteomes" id="UP000678499"/>
    </source>
</evidence>
<dbReference type="OrthoDB" id="88467at2759"/>
<dbReference type="AlphaFoldDB" id="A0A7R9BJP6"/>
<accession>A0A7R9BJP6</accession>